<dbReference type="GO" id="GO:0000930">
    <property type="term" value="C:gamma-tubulin complex"/>
    <property type="evidence" value="ECO:0007669"/>
    <property type="project" value="TreeGrafter"/>
</dbReference>
<feature type="compositionally biased region" description="Basic and acidic residues" evidence="7">
    <location>
        <begin position="721"/>
        <end position="733"/>
    </location>
</feature>
<evidence type="ECO:0000256" key="3">
    <source>
        <dbReference type="ARBA" id="ARBA00022490"/>
    </source>
</evidence>
<sequence>MENSSWEKTADETNDENCKTTVLGYSRSLTTLPNTDRQYRFFDDALFRDVLTVDDISVKLIQIPEKVLNLRPGSATFLEDSNSSTIYENDLKRSLFFALQNVPLRENDNFVALDIPPLEDKRFVGFPFEFPYESSSTPDAGFHSQDDEEFETLLPQVTKTMKPFLSESEPDDIICSYKRYLSMLRYLNKKSSIYSPDILTDVETLTFALQHSLLGLPSALVDMENNQLTLKEGVRVKSFSQEAILSLAQEFLDHGNLYLDLQYWDPTNIMQKTLQNGVQRFLKRYSKFILSLTCKRPIELLATVKNETASLRFIHDLCGTREFSGRGLVNDIYNKSLRCSSIDEEIICQHLLKATSSPFTKALYKWIENGISDDLFVYVNHSFSSESNRSYWLKAYEPVEIFPIIDKETYKMALICGKSINLLRRLQPDHPFLQISSGPSSLPRLFLTFDYYSLNKIEYHLNVYESNVRAILAADKMKREAIFRKKRISKRDLVVRARKTALERTKAFEENKRKRLLKIAEDKKILLQNFKEQMDNEVARKQEMKKLEKERDLQILEESRQLEEEQLKASKEEMENQYSKLYAQAERRERRAIWRLQRLKLHDQRIKLHFEEDELYKTILKELGVKKEAAPIDLKNFEAAKIPVAFRDTVSSLINAEPVKVYPAPSSSEKVTSQSQDEVLEKMAFKPKKILPHDTAGDIIYNEIQEIEEFKRTTKAVDGQHPNKESEVSEKSIESSVRSIPNSHVSQESKNTEEEKKTVKSVAGHHMTMESQTPEESSLPCRKIVAGRNIHEESSEVSSKSTIKISNMKSTTESKPEVVKPPRKSFFGHVSDLSKADYTYDIPKLKRPVNLNAIKETVSMDRFIPKRKTVSSHSVGDQTKETETRHHIKLYADKHASIESELIDTDARRLEVFKLKNRRGHSSNSTIQNLLYFDKKTKTDERKQTRTIKTEEEIIFEYGIWNSLDRIKWESPLYRCQQYMPPELYIPGQPNNREDSDNSENEIFSENNLVVSVTSAVSRCLATPILLQKSLIDNALLSYFIYELEFDKHIKTVRDFVLFCDGAFAHQLAHQLASSMDDYDNYKGVGSILHPYFLKEIRNKSLTAAVSKRTSVASEFVDFLVTEEEDINDKGSNVVKRLSLSYNATWPLNIIFSADLMQKCSILSNFLLQLRYVVIIGHSVWLKCTDLRMREGANEMCHWTRVLLDYVSMQVHSAAWKLWRTKRNAVKNLDNLHDSLSSYVKSCLRRCLLNEKARPVQAIIQKMLSVLCDVYNLLDKENSDGEILKCMQLFHGHAVFLFKVIKQLSVRGYQTHLNELLLRLNFNEFYKSKGK</sequence>
<dbReference type="InterPro" id="IPR041470">
    <property type="entry name" value="GCP_N"/>
</dbReference>
<evidence type="ECO:0000256" key="4">
    <source>
        <dbReference type="ARBA" id="ARBA00022701"/>
    </source>
</evidence>
<comment type="subcellular location">
    <subcellularLocation>
        <location evidence="1">Cytoplasm</location>
        <location evidence="1">Cytoskeleton</location>
    </subcellularLocation>
</comment>
<dbReference type="OrthoDB" id="775571at2759"/>
<dbReference type="PANTHER" id="PTHR19302:SF70">
    <property type="entry name" value="GAMMA-TUBULIN COMPLEX COMPONENT 6"/>
    <property type="match status" value="1"/>
</dbReference>
<gene>
    <name evidence="10" type="ORF">DGYR_LOCUS9629</name>
</gene>
<keyword evidence="11" id="KW-1185">Reference proteome</keyword>
<dbReference type="InterPro" id="IPR007259">
    <property type="entry name" value="GCP"/>
</dbReference>
<keyword evidence="5" id="KW-0206">Cytoskeleton</keyword>
<comment type="similarity">
    <text evidence="2">Belongs to the TUBGCP family.</text>
</comment>
<keyword evidence="3" id="KW-0963">Cytoplasm</keyword>
<dbReference type="InterPro" id="IPR040457">
    <property type="entry name" value="GCP_C"/>
</dbReference>
<keyword evidence="6" id="KW-0175">Coiled coil</keyword>
<feature type="coiled-coil region" evidence="6">
    <location>
        <begin position="527"/>
        <end position="591"/>
    </location>
</feature>
<feature type="domain" description="Gamma tubulin complex component protein N-terminal" evidence="9">
    <location>
        <begin position="211"/>
        <end position="434"/>
    </location>
</feature>
<evidence type="ECO:0000313" key="11">
    <source>
        <dbReference type="Proteomes" id="UP000549394"/>
    </source>
</evidence>
<dbReference type="GO" id="GO:0005874">
    <property type="term" value="C:microtubule"/>
    <property type="evidence" value="ECO:0007669"/>
    <property type="project" value="UniProtKB-KW"/>
</dbReference>
<evidence type="ECO:0000256" key="2">
    <source>
        <dbReference type="ARBA" id="ARBA00010337"/>
    </source>
</evidence>
<name>A0A7I8W1I0_9ANNE</name>
<feature type="region of interest" description="Disordered" evidence="7">
    <location>
        <begin position="713"/>
        <end position="820"/>
    </location>
</feature>
<reference evidence="10 11" key="1">
    <citation type="submission" date="2020-08" db="EMBL/GenBank/DDBJ databases">
        <authorList>
            <person name="Hejnol A."/>
        </authorList>
    </citation>
    <scope>NUCLEOTIDE SEQUENCE [LARGE SCALE GENOMIC DNA]</scope>
</reference>
<accession>A0A7I8W1I0</accession>
<keyword evidence="4" id="KW-0493">Microtubule</keyword>
<dbReference type="Pfam" id="PF04130">
    <property type="entry name" value="GCP_C_terminal"/>
    <property type="match status" value="1"/>
</dbReference>
<dbReference type="GO" id="GO:0051321">
    <property type="term" value="P:meiotic cell cycle"/>
    <property type="evidence" value="ECO:0007669"/>
    <property type="project" value="TreeGrafter"/>
</dbReference>
<evidence type="ECO:0000259" key="8">
    <source>
        <dbReference type="Pfam" id="PF04130"/>
    </source>
</evidence>
<dbReference type="GO" id="GO:0000278">
    <property type="term" value="P:mitotic cell cycle"/>
    <property type="evidence" value="ECO:0007669"/>
    <property type="project" value="TreeGrafter"/>
</dbReference>
<dbReference type="GO" id="GO:0007020">
    <property type="term" value="P:microtubule nucleation"/>
    <property type="evidence" value="ECO:0007669"/>
    <property type="project" value="InterPro"/>
</dbReference>
<dbReference type="GO" id="GO:0051011">
    <property type="term" value="F:microtubule minus-end binding"/>
    <property type="evidence" value="ECO:0007669"/>
    <property type="project" value="TreeGrafter"/>
</dbReference>
<proteinExistence type="inferred from homology"/>
<dbReference type="EMBL" id="CAJFCJ010000015">
    <property type="protein sequence ID" value="CAD5121715.1"/>
    <property type="molecule type" value="Genomic_DNA"/>
</dbReference>
<dbReference type="Proteomes" id="UP000549394">
    <property type="component" value="Unassembled WGS sequence"/>
</dbReference>
<dbReference type="GO" id="GO:0043015">
    <property type="term" value="F:gamma-tubulin binding"/>
    <property type="evidence" value="ECO:0007669"/>
    <property type="project" value="InterPro"/>
</dbReference>
<dbReference type="GO" id="GO:0000922">
    <property type="term" value="C:spindle pole"/>
    <property type="evidence" value="ECO:0007669"/>
    <property type="project" value="InterPro"/>
</dbReference>
<protein>
    <submittedName>
        <fullName evidence="10">DgyrCDS10199</fullName>
    </submittedName>
</protein>
<dbReference type="Pfam" id="PF17681">
    <property type="entry name" value="GCP_N_terminal"/>
    <property type="match status" value="1"/>
</dbReference>
<evidence type="ECO:0000256" key="6">
    <source>
        <dbReference type="SAM" id="Coils"/>
    </source>
</evidence>
<evidence type="ECO:0000313" key="10">
    <source>
        <dbReference type="EMBL" id="CAD5121715.1"/>
    </source>
</evidence>
<comment type="caution">
    <text evidence="10">The sequence shown here is derived from an EMBL/GenBank/DDBJ whole genome shotgun (WGS) entry which is preliminary data.</text>
</comment>
<dbReference type="InterPro" id="IPR042241">
    <property type="entry name" value="GCP_C_sf"/>
</dbReference>
<evidence type="ECO:0000256" key="5">
    <source>
        <dbReference type="ARBA" id="ARBA00023212"/>
    </source>
</evidence>
<dbReference type="GO" id="GO:0051225">
    <property type="term" value="P:spindle assembly"/>
    <property type="evidence" value="ECO:0007669"/>
    <property type="project" value="TreeGrafter"/>
</dbReference>
<evidence type="ECO:0000256" key="1">
    <source>
        <dbReference type="ARBA" id="ARBA00004245"/>
    </source>
</evidence>
<evidence type="ECO:0000256" key="7">
    <source>
        <dbReference type="SAM" id="MobiDB-lite"/>
    </source>
</evidence>
<dbReference type="GO" id="GO:0031122">
    <property type="term" value="P:cytoplasmic microtubule organization"/>
    <property type="evidence" value="ECO:0007669"/>
    <property type="project" value="TreeGrafter"/>
</dbReference>
<dbReference type="PANTHER" id="PTHR19302">
    <property type="entry name" value="GAMMA TUBULIN COMPLEX PROTEIN"/>
    <property type="match status" value="1"/>
</dbReference>
<organism evidence="10 11">
    <name type="scientific">Dimorphilus gyrociliatus</name>
    <dbReference type="NCBI Taxonomy" id="2664684"/>
    <lineage>
        <taxon>Eukaryota</taxon>
        <taxon>Metazoa</taxon>
        <taxon>Spiralia</taxon>
        <taxon>Lophotrochozoa</taxon>
        <taxon>Annelida</taxon>
        <taxon>Polychaeta</taxon>
        <taxon>Polychaeta incertae sedis</taxon>
        <taxon>Dinophilidae</taxon>
        <taxon>Dimorphilus</taxon>
    </lineage>
</organism>
<evidence type="ECO:0000259" key="9">
    <source>
        <dbReference type="Pfam" id="PF17681"/>
    </source>
</evidence>
<dbReference type="Gene3D" id="1.20.120.1900">
    <property type="entry name" value="Gamma-tubulin complex, C-terminal domain"/>
    <property type="match status" value="1"/>
</dbReference>
<feature type="compositionally biased region" description="Polar residues" evidence="7">
    <location>
        <begin position="796"/>
        <end position="811"/>
    </location>
</feature>
<feature type="domain" description="Gamma tubulin complex component C-terminal" evidence="8">
    <location>
        <begin position="1048"/>
        <end position="1326"/>
    </location>
</feature>